<name>A0A1I6XLB6_9FLAO</name>
<accession>A0A1I6XLB6</accession>
<dbReference type="AlphaFoldDB" id="A0A1I6XLB6"/>
<protein>
    <submittedName>
        <fullName evidence="1">Uncharacterized protein</fullName>
    </submittedName>
</protein>
<evidence type="ECO:0000313" key="1">
    <source>
        <dbReference type="EMBL" id="SFT39158.1"/>
    </source>
</evidence>
<sequence length="157" mass="18596">MYGVQKKAVRHEVRSMIKAGAAEDELVNFTFALKDTAHIMEWKHAREFKYQEMMYDIVHRVYEGDSVLYKCWKDTKETVLSQRYTAWFQAALNQNSPLQKSKTHVLCTADKWNNSFPVYVITEHFPVDREWTNSYFINYTSRFGEVHSPPPQFLAFI</sequence>
<gene>
    <name evidence="1" type="ORF">SAMN05216474_0295</name>
</gene>
<keyword evidence="2" id="KW-1185">Reference proteome</keyword>
<dbReference type="Proteomes" id="UP000236454">
    <property type="component" value="Unassembled WGS sequence"/>
</dbReference>
<organism evidence="1 2">
    <name type="scientific">Lishizhenia tianjinensis</name>
    <dbReference type="NCBI Taxonomy" id="477690"/>
    <lineage>
        <taxon>Bacteria</taxon>
        <taxon>Pseudomonadati</taxon>
        <taxon>Bacteroidota</taxon>
        <taxon>Flavobacteriia</taxon>
        <taxon>Flavobacteriales</taxon>
        <taxon>Crocinitomicaceae</taxon>
        <taxon>Lishizhenia</taxon>
    </lineage>
</organism>
<evidence type="ECO:0000313" key="2">
    <source>
        <dbReference type="Proteomes" id="UP000236454"/>
    </source>
</evidence>
<reference evidence="1 2" key="1">
    <citation type="submission" date="2016-10" db="EMBL/GenBank/DDBJ databases">
        <authorList>
            <person name="de Groot N.N."/>
        </authorList>
    </citation>
    <scope>NUCLEOTIDE SEQUENCE [LARGE SCALE GENOMIC DNA]</scope>
    <source>
        <strain evidence="1 2">CGMCC 1.7005</strain>
    </source>
</reference>
<dbReference type="STRING" id="477690.SAMN05216474_0295"/>
<dbReference type="EMBL" id="FPAS01000001">
    <property type="protein sequence ID" value="SFT39158.1"/>
    <property type="molecule type" value="Genomic_DNA"/>
</dbReference>
<proteinExistence type="predicted"/>